<evidence type="ECO:0000256" key="4">
    <source>
        <dbReference type="ARBA" id="ARBA00022729"/>
    </source>
</evidence>
<feature type="binding site" evidence="13">
    <location>
        <position position="156"/>
    </location>
    <ligand>
        <name>ATP</name>
        <dbReference type="ChEBI" id="CHEBI:30616"/>
    </ligand>
</feature>
<dbReference type="HAMAP" id="MF_00505">
    <property type="entry name" value="HSP90"/>
    <property type="match status" value="1"/>
</dbReference>
<name>Q868Z8_EPTST</name>
<feature type="compositionally biased region" description="Basic and acidic residues" evidence="14">
    <location>
        <begin position="781"/>
        <end position="795"/>
    </location>
</feature>
<protein>
    <recommendedName>
        <fullName evidence="10">Endoplasmin</fullName>
    </recommendedName>
    <alternativeName>
        <fullName evidence="11">Heat shock protein 90 kDa beta member 1</fullName>
    </alternativeName>
</protein>
<dbReference type="InterPro" id="IPR036890">
    <property type="entry name" value="HATPase_C_sf"/>
</dbReference>
<dbReference type="Gene3D" id="3.40.50.11260">
    <property type="match status" value="1"/>
</dbReference>
<feature type="binding site" evidence="13">
    <location>
        <position position="151"/>
    </location>
    <ligand>
        <name>ATP</name>
        <dbReference type="ChEBI" id="CHEBI:30616"/>
    </ligand>
</feature>
<feature type="binding site" evidence="13">
    <location>
        <begin position="196"/>
        <end position="201"/>
    </location>
    <ligand>
        <name>ATP</name>
        <dbReference type="ChEBI" id="CHEBI:30616"/>
    </ligand>
</feature>
<feature type="signal peptide" evidence="15">
    <location>
        <begin position="1"/>
        <end position="20"/>
    </location>
</feature>
<evidence type="ECO:0000256" key="5">
    <source>
        <dbReference type="ARBA" id="ARBA00022741"/>
    </source>
</evidence>
<evidence type="ECO:0000256" key="11">
    <source>
        <dbReference type="ARBA" id="ARBA00042650"/>
    </source>
</evidence>
<accession>Q868Z8</accession>
<evidence type="ECO:0000256" key="12">
    <source>
        <dbReference type="ARBA" id="ARBA00048778"/>
    </source>
</evidence>
<proteinExistence type="evidence at transcript level"/>
<feature type="binding site" evidence="13">
    <location>
        <position position="170"/>
    </location>
    <ligand>
        <name>ATP</name>
        <dbReference type="ChEBI" id="CHEBI:30616"/>
    </ligand>
</feature>
<feature type="domain" description="Histidine kinase/HSP90-like ATPase" evidence="16">
    <location>
        <begin position="98"/>
        <end position="257"/>
    </location>
</feature>
<dbReference type="AlphaFoldDB" id="Q868Z8"/>
<feature type="binding site" evidence="13">
    <location>
        <begin position="171"/>
        <end position="172"/>
    </location>
    <ligand>
        <name>ATP</name>
        <dbReference type="ChEBI" id="CHEBI:30616"/>
    </ligand>
</feature>
<dbReference type="Pfam" id="PF13589">
    <property type="entry name" value="HATPase_c_3"/>
    <property type="match status" value="1"/>
</dbReference>
<keyword evidence="6" id="KW-0256">Endoplasmic reticulum</keyword>
<dbReference type="FunFam" id="3.40.50.11260:FF:000003">
    <property type="entry name" value="Heat shock protein 90"/>
    <property type="match status" value="1"/>
</dbReference>
<dbReference type="SUPFAM" id="SSF54211">
    <property type="entry name" value="Ribosomal protein S5 domain 2-like"/>
    <property type="match status" value="1"/>
</dbReference>
<evidence type="ECO:0000256" key="9">
    <source>
        <dbReference type="ARBA" id="ARBA00023186"/>
    </source>
</evidence>
<evidence type="ECO:0000256" key="10">
    <source>
        <dbReference type="ARBA" id="ARBA00039709"/>
    </source>
</evidence>
<dbReference type="EMBL" id="AY187546">
    <property type="protein sequence ID" value="AAO21340.1"/>
    <property type="molecule type" value="mRNA"/>
</dbReference>
<dbReference type="PROSITE" id="PS00298">
    <property type="entry name" value="HSP90"/>
    <property type="match status" value="1"/>
</dbReference>
<feature type="binding site" evidence="13">
    <location>
        <position position="164"/>
    </location>
    <ligand>
        <name>ATP</name>
        <dbReference type="ChEBI" id="CHEBI:30616"/>
    </ligand>
</feature>
<dbReference type="FunFam" id="3.30.565.10:FF:000005">
    <property type="entry name" value="Heat shock protein 90"/>
    <property type="match status" value="1"/>
</dbReference>
<dbReference type="InterPro" id="IPR020568">
    <property type="entry name" value="Ribosomal_Su5_D2-typ_SF"/>
</dbReference>
<feature type="binding site" evidence="13">
    <location>
        <position position="247"/>
    </location>
    <ligand>
        <name>ATP</name>
        <dbReference type="ChEBI" id="CHEBI:30616"/>
    </ligand>
</feature>
<feature type="region of interest" description="Disordered" evidence="14">
    <location>
        <begin position="290"/>
        <end position="321"/>
    </location>
</feature>
<feature type="binding site" evidence="13">
    <location>
        <position position="450"/>
    </location>
    <ligand>
        <name>ATP</name>
        <dbReference type="ChEBI" id="CHEBI:30616"/>
    </ligand>
</feature>
<feature type="chain" id="PRO_5004303834" description="Endoplasmin" evidence="15">
    <location>
        <begin position="21"/>
        <end position="795"/>
    </location>
</feature>
<comment type="subcellular location">
    <subcellularLocation>
        <location evidence="1">Endoplasmic reticulum lumen</location>
    </subcellularLocation>
    <subcellularLocation>
        <location evidence="2">Sarcoplasmic reticulum lumen</location>
    </subcellularLocation>
</comment>
<organism evidence="17">
    <name type="scientific">Eptatretus stoutii</name>
    <name type="common">Pacific hagfish</name>
    <dbReference type="NCBI Taxonomy" id="7765"/>
    <lineage>
        <taxon>Eukaryota</taxon>
        <taxon>Metazoa</taxon>
        <taxon>Chordata</taxon>
        <taxon>Craniata</taxon>
        <taxon>Vertebrata</taxon>
        <taxon>Cyclostomata</taxon>
        <taxon>Myxini</taxon>
        <taxon>Myxiniformes</taxon>
        <taxon>Myxinidae</taxon>
        <taxon>Eptatretinae</taxon>
        <taxon>Eptatretus</taxon>
    </lineage>
</organism>
<evidence type="ECO:0000256" key="15">
    <source>
        <dbReference type="SAM" id="SignalP"/>
    </source>
</evidence>
<dbReference type="GO" id="GO:0140662">
    <property type="term" value="F:ATP-dependent protein folding chaperone"/>
    <property type="evidence" value="ECO:0007669"/>
    <property type="project" value="InterPro"/>
</dbReference>
<keyword evidence="8" id="KW-0325">Glycoprotein</keyword>
<keyword evidence="5 13" id="KW-0547">Nucleotide-binding</keyword>
<dbReference type="Gene3D" id="3.30.565.10">
    <property type="entry name" value="Histidine kinase-like ATPase, C-terminal domain"/>
    <property type="match status" value="1"/>
</dbReference>
<evidence type="ECO:0000259" key="16">
    <source>
        <dbReference type="SMART" id="SM00387"/>
    </source>
</evidence>
<evidence type="ECO:0000256" key="8">
    <source>
        <dbReference type="ARBA" id="ARBA00023180"/>
    </source>
</evidence>
<dbReference type="InterPro" id="IPR001404">
    <property type="entry name" value="Hsp90_fam"/>
</dbReference>
<dbReference type="PANTHER" id="PTHR11528">
    <property type="entry name" value="HEAT SHOCK PROTEIN 90 FAMILY MEMBER"/>
    <property type="match status" value="1"/>
</dbReference>
<comment type="similarity">
    <text evidence="3">Belongs to the heat shock protein 90 family.</text>
</comment>
<dbReference type="InterPro" id="IPR037196">
    <property type="entry name" value="HSP90_C"/>
</dbReference>
<keyword evidence="9" id="KW-0143">Chaperone</keyword>
<evidence type="ECO:0000256" key="6">
    <source>
        <dbReference type="ARBA" id="ARBA00022824"/>
    </source>
</evidence>
<dbReference type="Gene3D" id="1.20.120.790">
    <property type="entry name" value="Heat shock protein 90, C-terminal domain"/>
    <property type="match status" value="1"/>
</dbReference>
<evidence type="ECO:0000256" key="7">
    <source>
        <dbReference type="ARBA" id="ARBA00022840"/>
    </source>
</evidence>
<dbReference type="SMART" id="SM00387">
    <property type="entry name" value="HATPase_c"/>
    <property type="match status" value="1"/>
</dbReference>
<dbReference type="GO" id="GO:0005524">
    <property type="term" value="F:ATP binding"/>
    <property type="evidence" value="ECO:0007669"/>
    <property type="project" value="UniProtKB-KW"/>
</dbReference>
<feature type="compositionally biased region" description="Acidic residues" evidence="14">
    <location>
        <begin position="758"/>
        <end position="780"/>
    </location>
</feature>
<dbReference type="SUPFAM" id="SSF55874">
    <property type="entry name" value="ATPase domain of HSP90 chaperone/DNA topoisomerase II/histidine kinase"/>
    <property type="match status" value="1"/>
</dbReference>
<dbReference type="InterPro" id="IPR020575">
    <property type="entry name" value="Hsp90_N"/>
</dbReference>
<dbReference type="InterPro" id="IPR019805">
    <property type="entry name" value="Heat_shock_protein_90_CS"/>
</dbReference>
<evidence type="ECO:0000256" key="1">
    <source>
        <dbReference type="ARBA" id="ARBA00004319"/>
    </source>
</evidence>
<feature type="region of interest" description="Disordered" evidence="14">
    <location>
        <begin position="28"/>
        <end position="50"/>
    </location>
</feature>
<feature type="binding site" evidence="13">
    <location>
        <position position="105"/>
    </location>
    <ligand>
        <name>ATP</name>
        <dbReference type="ChEBI" id="CHEBI:30616"/>
    </ligand>
</feature>
<feature type="compositionally biased region" description="Basic and acidic residues" evidence="14">
    <location>
        <begin position="35"/>
        <end position="48"/>
    </location>
</feature>
<evidence type="ECO:0000256" key="13">
    <source>
        <dbReference type="PIRSR" id="PIRSR002583-1"/>
    </source>
</evidence>
<dbReference type="PRINTS" id="PR00775">
    <property type="entry name" value="HEATSHOCK90"/>
</dbReference>
<reference evidence="17" key="1">
    <citation type="journal article" date="2003" name="Dev. Comp. Immunol.">
        <title>Evolution of heat shock protein and immunity.</title>
        <authorList>
            <person name="Robert J."/>
        </authorList>
    </citation>
    <scope>NUCLEOTIDE SEQUENCE</scope>
</reference>
<dbReference type="Pfam" id="PF00183">
    <property type="entry name" value="HSP90"/>
    <property type="match status" value="1"/>
</dbReference>
<comment type="catalytic activity">
    <reaction evidence="12">
        <text>ATP + H2O = ADP + phosphate + H(+)</text>
        <dbReference type="Rhea" id="RHEA:13065"/>
        <dbReference type="ChEBI" id="CHEBI:15377"/>
        <dbReference type="ChEBI" id="CHEBI:15378"/>
        <dbReference type="ChEBI" id="CHEBI:30616"/>
        <dbReference type="ChEBI" id="CHEBI:43474"/>
        <dbReference type="ChEBI" id="CHEBI:456216"/>
    </reaction>
    <physiologicalReaction direction="left-to-right" evidence="12">
        <dbReference type="Rhea" id="RHEA:13066"/>
    </physiologicalReaction>
</comment>
<feature type="compositionally biased region" description="Acidic residues" evidence="14">
    <location>
        <begin position="291"/>
        <end position="318"/>
    </location>
</feature>
<evidence type="ECO:0000256" key="14">
    <source>
        <dbReference type="SAM" id="MobiDB-lite"/>
    </source>
</evidence>
<dbReference type="CDD" id="cd16927">
    <property type="entry name" value="HATPase_Hsp90-like"/>
    <property type="match status" value="1"/>
</dbReference>
<keyword evidence="7 13" id="KW-0067">ATP-binding</keyword>
<dbReference type="GO" id="GO:0033018">
    <property type="term" value="C:sarcoplasmic reticulum lumen"/>
    <property type="evidence" value="ECO:0007669"/>
    <property type="project" value="UniProtKB-SubCell"/>
</dbReference>
<evidence type="ECO:0000313" key="17">
    <source>
        <dbReference type="EMBL" id="AAO21340.1"/>
    </source>
</evidence>
<dbReference type="FunFam" id="3.30.230.80:FF:000003">
    <property type="entry name" value="endoplasmin isoform X1"/>
    <property type="match status" value="1"/>
</dbReference>
<feature type="binding site" evidence="13">
    <location>
        <position position="109"/>
    </location>
    <ligand>
        <name>ATP</name>
        <dbReference type="ChEBI" id="CHEBI:30616"/>
    </ligand>
</feature>
<sequence length="795" mass="90768">MARSAWLLVLICLSVTFAKARVAENDDDPSVVEQDIGKSRDASSRTDDEVVEREEEAIQLEGLSPAQVKELRERADKFAFQAEVNRMMKLIINSLYKNKEIFLRELISNASDALDKIRLMSLTDETALAATDELTIKIKADQEHNMLHITDTGIGMTREELIKNLGTIAKSGTSEFLGKITEMQAEGQSTSELIGQFGVGFYSSFLVADRVIVSSKHNNGTQHIWESDSEEFSIIEDPRGDTLGRGTTITLVLKDEADDFLELDTIKNLVKKYSQFINFPIYIWSSKTETVEEAEDEEEEEEEEVEGEETKSEDDAEVEVEKEKAKKVEKTVWDWELINDMKPVWQRPSKEVEEDEYKAFYKSFSKETEDPMAWIHFTAEGEVTFKSILFVPKAAPRGLFDEYGSKLTDYIKMYVRRVFITDDFHDMMPKYLNFVKGVVDSDDLPLNVSRETLQQHKLLKVIKKKLVRKTLDMIKKITGDAFKKFWKEFGTNMKLGVIEDHSNRTRLAKLLRFQSSLHESDLTSLEQYVERMKENQERIYFVAGTSRQEVEASPFVEQLLKKGYEVLYLTEPVDEYCIQALPEFDGKRFQNVAKEGLQFEEGDDAKEKQEAIEKKFGPLISWLKDDGLEDKIDKAAISQRLLDSPCALVASQYGWSGNMERIMKAQAYQTGRDPAATFYANQKKTLEINPQHPLIKKLLGLVKDDPKDKTAKDLAVLLFETATLRSGFALQDTRAYADSIERMLRLSLNIDPNAKVEDDVEDPTVGEDEGEEVNAEDGSDESQKENEKSETKDEL</sequence>
<keyword evidence="4 15" id="KW-0732">Signal</keyword>
<dbReference type="GO" id="GO:0051082">
    <property type="term" value="F:unfolded protein binding"/>
    <property type="evidence" value="ECO:0007669"/>
    <property type="project" value="InterPro"/>
</dbReference>
<dbReference type="PIRSF" id="PIRSF002583">
    <property type="entry name" value="Hsp90"/>
    <property type="match status" value="1"/>
</dbReference>
<dbReference type="FunFam" id="1.20.120.790:FF:000003">
    <property type="entry name" value="Heat shock protein 90"/>
    <property type="match status" value="1"/>
</dbReference>
<feature type="region of interest" description="Disordered" evidence="14">
    <location>
        <begin position="753"/>
        <end position="795"/>
    </location>
</feature>
<evidence type="ECO:0000256" key="3">
    <source>
        <dbReference type="ARBA" id="ARBA00008239"/>
    </source>
</evidence>
<dbReference type="NCBIfam" id="NF003555">
    <property type="entry name" value="PRK05218.1"/>
    <property type="match status" value="1"/>
</dbReference>
<keyword evidence="17" id="KW-0346">Stress response</keyword>
<dbReference type="SUPFAM" id="SSF110942">
    <property type="entry name" value="HSP90 C-terminal domain"/>
    <property type="match status" value="1"/>
</dbReference>
<dbReference type="InterPro" id="IPR003594">
    <property type="entry name" value="HATPase_dom"/>
</dbReference>
<dbReference type="Gene3D" id="3.30.230.80">
    <property type="match status" value="1"/>
</dbReference>
<dbReference type="GO" id="GO:0016887">
    <property type="term" value="F:ATP hydrolysis activity"/>
    <property type="evidence" value="ECO:0007669"/>
    <property type="project" value="InterPro"/>
</dbReference>
<evidence type="ECO:0000256" key="2">
    <source>
        <dbReference type="ARBA" id="ARBA00004564"/>
    </source>
</evidence>